<feature type="transmembrane region" description="Helical" evidence="1">
    <location>
        <begin position="151"/>
        <end position="169"/>
    </location>
</feature>
<dbReference type="EMBL" id="FMWG01000011">
    <property type="protein sequence ID" value="SCZ70835.1"/>
    <property type="molecule type" value="Genomic_DNA"/>
</dbReference>
<dbReference type="AlphaFoldDB" id="A0A1G5R9T1"/>
<dbReference type="InterPro" id="IPR000917">
    <property type="entry name" value="Sulfatase_N"/>
</dbReference>
<keyword evidence="1" id="KW-1133">Transmembrane helix</keyword>
<reference evidence="3 4" key="1">
    <citation type="submission" date="2016-10" db="EMBL/GenBank/DDBJ databases">
        <authorList>
            <person name="de Groot N.N."/>
        </authorList>
    </citation>
    <scope>NUCLEOTIDE SEQUENCE [LARGE SCALE GENOMIC DNA]</scope>
    <source>
        <strain evidence="3 4">U95</strain>
    </source>
</reference>
<dbReference type="RefSeq" id="WP_090220432.1">
    <property type="nucleotide sequence ID" value="NZ_FMWG01000011.1"/>
</dbReference>
<keyword evidence="4" id="KW-1185">Reference proteome</keyword>
<feature type="transmembrane region" description="Helical" evidence="1">
    <location>
        <begin position="117"/>
        <end position="139"/>
    </location>
</feature>
<evidence type="ECO:0000259" key="2">
    <source>
        <dbReference type="Pfam" id="PF00884"/>
    </source>
</evidence>
<keyword evidence="1" id="KW-0472">Membrane</keyword>
<feature type="transmembrane region" description="Helical" evidence="1">
    <location>
        <begin position="63"/>
        <end position="81"/>
    </location>
</feature>
<dbReference type="STRING" id="1156985.SAMN04488118_11121"/>
<dbReference type="Pfam" id="PF00884">
    <property type="entry name" value="Sulfatase"/>
    <property type="match status" value="1"/>
</dbReference>
<keyword evidence="1" id="KW-0812">Transmembrane</keyword>
<dbReference type="Gene3D" id="3.40.720.10">
    <property type="entry name" value="Alkaline Phosphatase, subunit A"/>
    <property type="match status" value="1"/>
</dbReference>
<organism evidence="3 4">
    <name type="scientific">Epibacterium ulvae</name>
    <dbReference type="NCBI Taxonomy" id="1156985"/>
    <lineage>
        <taxon>Bacteria</taxon>
        <taxon>Pseudomonadati</taxon>
        <taxon>Pseudomonadota</taxon>
        <taxon>Alphaproteobacteria</taxon>
        <taxon>Rhodobacterales</taxon>
        <taxon>Roseobacteraceae</taxon>
        <taxon>Epibacterium</taxon>
    </lineage>
</organism>
<dbReference type="OrthoDB" id="1376015at2"/>
<evidence type="ECO:0000313" key="3">
    <source>
        <dbReference type="EMBL" id="SCZ70835.1"/>
    </source>
</evidence>
<evidence type="ECO:0000256" key="1">
    <source>
        <dbReference type="SAM" id="Phobius"/>
    </source>
</evidence>
<name>A0A1G5R9T1_9RHOB</name>
<protein>
    <submittedName>
        <fullName evidence="3">Sulfatase</fullName>
    </submittedName>
</protein>
<evidence type="ECO:0000313" key="4">
    <source>
        <dbReference type="Proteomes" id="UP000198767"/>
    </source>
</evidence>
<proteinExistence type="predicted"/>
<dbReference type="SUPFAM" id="SSF53649">
    <property type="entry name" value="Alkaline phosphatase-like"/>
    <property type="match status" value="1"/>
</dbReference>
<gene>
    <name evidence="3" type="ORF">SAMN04488118_11121</name>
</gene>
<dbReference type="InterPro" id="IPR017850">
    <property type="entry name" value="Alkaline_phosphatase_core_sf"/>
</dbReference>
<accession>A0A1G5R9T1</accession>
<sequence>MSTQVKPVTRARVVSVLLSALLLHLVLVLPNYPPALTWGRLVLAPLELPLVLCVLLAMPRWQVLRVFLVALLSLIVVMKLADLGMFTALNRPFNPVADYPLLGSLVDLGAGAFGRGAAWAAVALCICALIALIWSLWCSTGYWMRLSRPRWSAYVFGVIATGLFGLIVMDVGAQKKLWEAPFAIFGTSSTTRFTVNRVQTVHRTLTEWQVFKAAVANDPLLDQPDLLAGIDRDVLVIFVESYGRTSLDTPYYAELHRRTLEEAEDRLGALGLSMASTILTSPTRGGQSWLAHSTFSNGLWIDDQIRYRAALTSGRQTLFHLAQRAGLQTGAVMPQITLDWPEAQFMGFDTVLAAKDLGYAGKPFNWVTMPDQFTFAAMDRLLRAPNRDGPMMIQMALGSSHAPWVPVPELVAWETIGDGRIYDPVVEAGATPREVWKDHDRVRAQYKRAVDYALQTVMAYAELHAKDPPLMIIVGDHQAAGFVALEERADVPMHVVGPKHLVDAIADVQFYQGLTPPAAAEPRLMDEMRAHLVQALSFVGTGALVR</sequence>
<feature type="transmembrane region" description="Helical" evidence="1">
    <location>
        <begin position="38"/>
        <end position="56"/>
    </location>
</feature>
<dbReference type="Proteomes" id="UP000198767">
    <property type="component" value="Unassembled WGS sequence"/>
</dbReference>
<feature type="domain" description="Sulfatase N-terminal" evidence="2">
    <location>
        <begin position="307"/>
        <end position="479"/>
    </location>
</feature>